<dbReference type="PANTHER" id="PTHR30158">
    <property type="entry name" value="ACRA/E-RELATED COMPONENT OF DRUG EFFLUX TRANSPORTER"/>
    <property type="match status" value="1"/>
</dbReference>
<evidence type="ECO:0000259" key="3">
    <source>
        <dbReference type="Pfam" id="PF25917"/>
    </source>
</evidence>
<evidence type="ECO:0000259" key="2">
    <source>
        <dbReference type="Pfam" id="PF25876"/>
    </source>
</evidence>
<evidence type="ECO:0000313" key="6">
    <source>
        <dbReference type="EMBL" id="MSN95730.1"/>
    </source>
</evidence>
<dbReference type="GO" id="GO:0005886">
    <property type="term" value="C:plasma membrane"/>
    <property type="evidence" value="ECO:0007669"/>
    <property type="project" value="TreeGrafter"/>
</dbReference>
<dbReference type="GO" id="GO:0030313">
    <property type="term" value="C:cell envelope"/>
    <property type="evidence" value="ECO:0007669"/>
    <property type="project" value="UniProtKB-SubCell"/>
</dbReference>
<dbReference type="Pfam" id="PF25944">
    <property type="entry name" value="Beta-barrel_RND"/>
    <property type="match status" value="1"/>
</dbReference>
<dbReference type="Gene3D" id="1.10.287.470">
    <property type="entry name" value="Helix hairpin bin"/>
    <property type="match status" value="1"/>
</dbReference>
<dbReference type="Gene3D" id="2.40.420.20">
    <property type="match status" value="1"/>
</dbReference>
<dbReference type="InterPro" id="IPR058625">
    <property type="entry name" value="MdtA-like_BSH"/>
</dbReference>
<evidence type="ECO:0000259" key="4">
    <source>
        <dbReference type="Pfam" id="PF25944"/>
    </source>
</evidence>
<comment type="caution">
    <text evidence="6">The sequence shown here is derived from an EMBL/GenBank/DDBJ whole genome shotgun (WGS) entry which is preliminary data.</text>
</comment>
<feature type="domain" description="Multidrug resistance protein MdtA-like beta-barrel" evidence="4">
    <location>
        <begin position="209"/>
        <end position="290"/>
    </location>
</feature>
<feature type="domain" description="YknX-like C-terminal permuted SH3-like" evidence="5">
    <location>
        <begin position="299"/>
        <end position="366"/>
    </location>
</feature>
<dbReference type="InterPro" id="IPR058637">
    <property type="entry name" value="YknX-like_C"/>
</dbReference>
<proteinExistence type="inferred from homology"/>
<gene>
    <name evidence="6" type="ORF">F1B92_00720</name>
</gene>
<evidence type="ECO:0000256" key="1">
    <source>
        <dbReference type="ARBA" id="ARBA00009477"/>
    </source>
</evidence>
<dbReference type="RefSeq" id="WP_154570001.1">
    <property type="nucleotide sequence ID" value="NZ_VWSJ01000001.1"/>
</dbReference>
<comment type="similarity">
    <text evidence="1">Belongs to the membrane fusion protein (MFP) (TC 8.A.1) family.</text>
</comment>
<dbReference type="Pfam" id="PF25876">
    <property type="entry name" value="HH_MFP_RND"/>
    <property type="match status" value="1"/>
</dbReference>
<feature type="domain" description="Multidrug resistance protein MdtA-like barrel-sandwich hybrid" evidence="3">
    <location>
        <begin position="64"/>
        <end position="198"/>
    </location>
</feature>
<dbReference type="NCBIfam" id="TIGR01730">
    <property type="entry name" value="RND_mfp"/>
    <property type="match status" value="1"/>
</dbReference>
<evidence type="ECO:0000259" key="5">
    <source>
        <dbReference type="Pfam" id="PF25989"/>
    </source>
</evidence>
<dbReference type="Pfam" id="PF25917">
    <property type="entry name" value="BSH_RND"/>
    <property type="match status" value="1"/>
</dbReference>
<protein>
    <submittedName>
        <fullName evidence="6">Efflux RND transporter periplasmic adaptor subunit</fullName>
    </submittedName>
</protein>
<dbReference type="Pfam" id="PF25989">
    <property type="entry name" value="YknX_C"/>
    <property type="match status" value="1"/>
</dbReference>
<reference evidence="6 7" key="1">
    <citation type="submission" date="2019-09" db="EMBL/GenBank/DDBJ databases">
        <authorList>
            <person name="Silva M."/>
            <person name="Pereira G."/>
            <person name="Lopes-Da-Costa L."/>
            <person name="Silva E."/>
        </authorList>
    </citation>
    <scope>NUCLEOTIDE SEQUENCE [LARGE SCALE GENOMIC DNA]</scope>
    <source>
        <strain evidence="6 7">FMV-PI01</strain>
    </source>
</reference>
<evidence type="ECO:0000313" key="7">
    <source>
        <dbReference type="Proteomes" id="UP000476338"/>
    </source>
</evidence>
<name>A0A6L5WFE1_9BACT</name>
<dbReference type="InterPro" id="IPR058626">
    <property type="entry name" value="MdtA-like_b-barrel"/>
</dbReference>
<dbReference type="SUPFAM" id="SSF111369">
    <property type="entry name" value="HlyD-like secretion proteins"/>
    <property type="match status" value="1"/>
</dbReference>
<sequence>MNKFKKTLIFLSFVLIFYGCNKPSTKEKPSGLKPQPLPVSVMEVKSFDVPISAKYPAKIVSEQSVDIVAKVNGTIIKQFFKAGDNVKKGDKLFLIDDEKYRSAVDVAKANLGVANASYKMAELDYDRVKKLKQSNSISQKEFDLALLNLKISKAKVDNAKAILRNAQIDLGYTIVTAPFDGILGDPYKDIGAYVSIQNPNLVRLTKLNPIYAKYAISDIDALNINSKILGGEWVQKDSPATLTINEKEYNGTTVFIDRVINPLTNSVDAKAVFDNQNLELIPGSFAVVTMSGLYQKNGFKIPQIAIKQDLKGAFVYLVKDGKVAKSSIKISDQTSQYAVVSHGLEDGDKIILDNFIKLRLGMPVKIVEGK</sequence>
<dbReference type="InterPro" id="IPR006143">
    <property type="entry name" value="RND_pump_MFP"/>
</dbReference>
<dbReference type="Proteomes" id="UP000476338">
    <property type="component" value="Unassembled WGS sequence"/>
</dbReference>
<accession>A0A6L5WFE1</accession>
<dbReference type="AlphaFoldDB" id="A0A6L5WFE1"/>
<dbReference type="GO" id="GO:0022857">
    <property type="term" value="F:transmembrane transporter activity"/>
    <property type="evidence" value="ECO:0007669"/>
    <property type="project" value="InterPro"/>
</dbReference>
<dbReference type="Gene3D" id="2.40.30.170">
    <property type="match status" value="1"/>
</dbReference>
<dbReference type="PROSITE" id="PS51257">
    <property type="entry name" value="PROKAR_LIPOPROTEIN"/>
    <property type="match status" value="1"/>
</dbReference>
<dbReference type="EMBL" id="VWSJ01000001">
    <property type="protein sequence ID" value="MSN95730.1"/>
    <property type="molecule type" value="Genomic_DNA"/>
</dbReference>
<dbReference type="InterPro" id="IPR058624">
    <property type="entry name" value="MdtA-like_HH"/>
</dbReference>
<feature type="domain" description="Multidrug resistance protein MdtA-like alpha-helical hairpin" evidence="2">
    <location>
        <begin position="105"/>
        <end position="173"/>
    </location>
</feature>
<organism evidence="6 7">
    <name type="scientific">Campylobacter portucalensis</name>
    <dbReference type="NCBI Taxonomy" id="2608384"/>
    <lineage>
        <taxon>Bacteria</taxon>
        <taxon>Pseudomonadati</taxon>
        <taxon>Campylobacterota</taxon>
        <taxon>Epsilonproteobacteria</taxon>
        <taxon>Campylobacterales</taxon>
        <taxon>Campylobacteraceae</taxon>
        <taxon>Campylobacter</taxon>
    </lineage>
</organism>
<keyword evidence="7" id="KW-1185">Reference proteome</keyword>
<dbReference type="Gene3D" id="2.40.50.100">
    <property type="match status" value="1"/>
</dbReference>
<reference evidence="6 7" key="2">
    <citation type="submission" date="2020-03" db="EMBL/GenBank/DDBJ databases">
        <title>Campylobacter portucalensis sp. nov., a new species of Campylobacter isolated from the reproductive tract of bulls.</title>
        <authorList>
            <person name="Silva M.F."/>
            <person name="Pereira G."/>
            <person name="Carneiro C."/>
            <person name="Hemphill A."/>
            <person name="Mateus L."/>
            <person name="Lopes-Da-Costa L."/>
            <person name="Silva E."/>
        </authorList>
    </citation>
    <scope>NUCLEOTIDE SEQUENCE [LARGE SCALE GENOMIC DNA]</scope>
    <source>
        <strain evidence="6 7">FMV-PI01</strain>
    </source>
</reference>
<dbReference type="GO" id="GO:0046677">
    <property type="term" value="P:response to antibiotic"/>
    <property type="evidence" value="ECO:0007669"/>
    <property type="project" value="TreeGrafter"/>
</dbReference>